<evidence type="ECO:0000256" key="3">
    <source>
        <dbReference type="ARBA" id="ARBA00023163"/>
    </source>
</evidence>
<evidence type="ECO:0000313" key="7">
    <source>
        <dbReference type="Proteomes" id="UP000641514"/>
    </source>
</evidence>
<evidence type="ECO:0000313" key="6">
    <source>
        <dbReference type="EMBL" id="GGC68812.1"/>
    </source>
</evidence>
<dbReference type="Gene3D" id="1.10.357.10">
    <property type="entry name" value="Tetracycline Repressor, domain 2"/>
    <property type="match status" value="1"/>
</dbReference>
<feature type="DNA-binding region" description="H-T-H motif" evidence="4">
    <location>
        <begin position="40"/>
        <end position="59"/>
    </location>
</feature>
<keyword evidence="7" id="KW-1185">Reference proteome</keyword>
<evidence type="ECO:0000259" key="5">
    <source>
        <dbReference type="PROSITE" id="PS50977"/>
    </source>
</evidence>
<proteinExistence type="predicted"/>
<dbReference type="EMBL" id="BMJH01000002">
    <property type="protein sequence ID" value="GGC68812.1"/>
    <property type="molecule type" value="Genomic_DNA"/>
</dbReference>
<dbReference type="PANTHER" id="PTHR30055">
    <property type="entry name" value="HTH-TYPE TRANSCRIPTIONAL REGULATOR RUTR"/>
    <property type="match status" value="1"/>
</dbReference>
<dbReference type="InterPro" id="IPR041347">
    <property type="entry name" value="MftR_C"/>
</dbReference>
<gene>
    <name evidence="6" type="ORF">GCM10011410_22040</name>
</gene>
<dbReference type="PANTHER" id="PTHR30055:SF234">
    <property type="entry name" value="HTH-TYPE TRANSCRIPTIONAL REGULATOR BETI"/>
    <property type="match status" value="1"/>
</dbReference>
<organism evidence="6 7">
    <name type="scientific">Hoyosella rhizosphaerae</name>
    <dbReference type="NCBI Taxonomy" id="1755582"/>
    <lineage>
        <taxon>Bacteria</taxon>
        <taxon>Bacillati</taxon>
        <taxon>Actinomycetota</taxon>
        <taxon>Actinomycetes</taxon>
        <taxon>Mycobacteriales</taxon>
        <taxon>Hoyosellaceae</taxon>
        <taxon>Hoyosella</taxon>
    </lineage>
</organism>
<reference evidence="6" key="1">
    <citation type="journal article" date="2014" name="Int. J. Syst. Evol. Microbiol.">
        <title>Complete genome sequence of Corynebacterium casei LMG S-19264T (=DSM 44701T), isolated from a smear-ripened cheese.</title>
        <authorList>
            <consortium name="US DOE Joint Genome Institute (JGI-PGF)"/>
            <person name="Walter F."/>
            <person name="Albersmeier A."/>
            <person name="Kalinowski J."/>
            <person name="Ruckert C."/>
        </authorList>
    </citation>
    <scope>NUCLEOTIDE SEQUENCE</scope>
    <source>
        <strain evidence="6">CGMCC 1.15478</strain>
    </source>
</reference>
<evidence type="ECO:0000256" key="2">
    <source>
        <dbReference type="ARBA" id="ARBA00023125"/>
    </source>
</evidence>
<evidence type="ECO:0000256" key="4">
    <source>
        <dbReference type="PROSITE-ProRule" id="PRU00335"/>
    </source>
</evidence>
<dbReference type="InterPro" id="IPR001647">
    <property type="entry name" value="HTH_TetR"/>
</dbReference>
<dbReference type="InterPro" id="IPR009057">
    <property type="entry name" value="Homeodomain-like_sf"/>
</dbReference>
<keyword evidence="3" id="KW-0804">Transcription</keyword>
<dbReference type="Pfam" id="PF00440">
    <property type="entry name" value="TetR_N"/>
    <property type="match status" value="1"/>
</dbReference>
<dbReference type="PROSITE" id="PS50977">
    <property type="entry name" value="HTH_TETR_2"/>
    <property type="match status" value="1"/>
</dbReference>
<protein>
    <submittedName>
        <fullName evidence="6">TetR family transcriptional regulator</fullName>
    </submittedName>
</protein>
<name>A0A916XF60_9ACTN</name>
<dbReference type="RefSeq" id="WP_188674436.1">
    <property type="nucleotide sequence ID" value="NZ_BMJH01000002.1"/>
</dbReference>
<dbReference type="GO" id="GO:0000976">
    <property type="term" value="F:transcription cis-regulatory region binding"/>
    <property type="evidence" value="ECO:0007669"/>
    <property type="project" value="TreeGrafter"/>
</dbReference>
<accession>A0A916XF60</accession>
<evidence type="ECO:0000256" key="1">
    <source>
        <dbReference type="ARBA" id="ARBA00023015"/>
    </source>
</evidence>
<dbReference type="PRINTS" id="PR00455">
    <property type="entry name" value="HTHTETR"/>
</dbReference>
<sequence>MDDQPQVKPSLRERKKAATMRTIQAVALDLFDANGYTAVTVDQIAEAAGVSPSSVYRYFGTKERLVLHDEYDPQLFGLLADADGDLADILSAMRQGIVHITRAWSAKDEADVRRRMGYILTEPDVFSAMLRDQSEFEGALRGMLAPRISTTSTQHAGLVHYMVASTLVGGLTSTLYYWAESGYTHCLADLLDEAMGGVIRSVEALVR</sequence>
<reference evidence="6" key="2">
    <citation type="submission" date="2020-09" db="EMBL/GenBank/DDBJ databases">
        <authorList>
            <person name="Sun Q."/>
            <person name="Zhou Y."/>
        </authorList>
    </citation>
    <scope>NUCLEOTIDE SEQUENCE</scope>
    <source>
        <strain evidence="6">CGMCC 1.15478</strain>
    </source>
</reference>
<dbReference type="GO" id="GO:0003700">
    <property type="term" value="F:DNA-binding transcription factor activity"/>
    <property type="evidence" value="ECO:0007669"/>
    <property type="project" value="TreeGrafter"/>
</dbReference>
<dbReference type="InterPro" id="IPR050109">
    <property type="entry name" value="HTH-type_TetR-like_transc_reg"/>
</dbReference>
<keyword evidence="2 4" id="KW-0238">DNA-binding</keyword>
<dbReference type="Gene3D" id="1.10.10.60">
    <property type="entry name" value="Homeodomain-like"/>
    <property type="match status" value="1"/>
</dbReference>
<comment type="caution">
    <text evidence="6">The sequence shown here is derived from an EMBL/GenBank/DDBJ whole genome shotgun (WGS) entry which is preliminary data.</text>
</comment>
<dbReference type="SUPFAM" id="SSF46689">
    <property type="entry name" value="Homeodomain-like"/>
    <property type="match status" value="1"/>
</dbReference>
<feature type="domain" description="HTH tetR-type" evidence="5">
    <location>
        <begin position="17"/>
        <end position="77"/>
    </location>
</feature>
<dbReference type="Pfam" id="PF17754">
    <property type="entry name" value="TetR_C_14"/>
    <property type="match status" value="1"/>
</dbReference>
<keyword evidence="1" id="KW-0805">Transcription regulation</keyword>
<dbReference type="AlphaFoldDB" id="A0A916XF60"/>
<dbReference type="Proteomes" id="UP000641514">
    <property type="component" value="Unassembled WGS sequence"/>
</dbReference>